<keyword evidence="2 8" id="KW-0963">Cytoplasm</keyword>
<dbReference type="InterPro" id="IPR001977">
    <property type="entry name" value="Depp_CoAkinase"/>
</dbReference>
<dbReference type="GO" id="GO:0015937">
    <property type="term" value="P:coenzyme A biosynthetic process"/>
    <property type="evidence" value="ECO:0007669"/>
    <property type="project" value="UniProtKB-UniRule"/>
</dbReference>
<evidence type="ECO:0000256" key="2">
    <source>
        <dbReference type="ARBA" id="ARBA00022490"/>
    </source>
</evidence>
<dbReference type="Proteomes" id="UP000051008">
    <property type="component" value="Unassembled WGS sequence"/>
</dbReference>
<dbReference type="Pfam" id="PF01121">
    <property type="entry name" value="CoaE"/>
    <property type="match status" value="1"/>
</dbReference>
<comment type="function">
    <text evidence="8">Catalyzes the phosphorylation of the 3'-hydroxyl group of dephosphocoenzyme A to form coenzyme A.</text>
</comment>
<dbReference type="OrthoDB" id="9812943at2"/>
<evidence type="ECO:0000256" key="8">
    <source>
        <dbReference type="HAMAP-Rule" id="MF_00376"/>
    </source>
</evidence>
<accession>A0A0R2AHI0</accession>
<evidence type="ECO:0000256" key="5">
    <source>
        <dbReference type="ARBA" id="ARBA00022777"/>
    </source>
</evidence>
<reference evidence="10 11" key="1">
    <citation type="journal article" date="2015" name="Genome Announc.">
        <title>Expanding the biotechnology potential of lactobacilli through comparative genomics of 213 strains and associated genera.</title>
        <authorList>
            <person name="Sun Z."/>
            <person name="Harris H.M."/>
            <person name="McCann A."/>
            <person name="Guo C."/>
            <person name="Argimon S."/>
            <person name="Zhang W."/>
            <person name="Yang X."/>
            <person name="Jeffery I.B."/>
            <person name="Cooney J.C."/>
            <person name="Kagawa T.F."/>
            <person name="Liu W."/>
            <person name="Song Y."/>
            <person name="Salvetti E."/>
            <person name="Wrobel A."/>
            <person name="Rasinkangas P."/>
            <person name="Parkhill J."/>
            <person name="Rea M.C."/>
            <person name="O'Sullivan O."/>
            <person name="Ritari J."/>
            <person name="Douillard F.P."/>
            <person name="Paul Ross R."/>
            <person name="Yang R."/>
            <person name="Briner A.E."/>
            <person name="Felis G.E."/>
            <person name="de Vos W.M."/>
            <person name="Barrangou R."/>
            <person name="Klaenhammer T.R."/>
            <person name="Caufield P.W."/>
            <person name="Cui Y."/>
            <person name="Zhang H."/>
            <person name="O'Toole P.W."/>
        </authorList>
    </citation>
    <scope>NUCLEOTIDE SEQUENCE [LARGE SCALE GENOMIC DNA]</scope>
    <source>
        <strain evidence="10 11">DSM 20509</strain>
    </source>
</reference>
<proteinExistence type="inferred from homology"/>
<evidence type="ECO:0000256" key="4">
    <source>
        <dbReference type="ARBA" id="ARBA00022741"/>
    </source>
</evidence>
<keyword evidence="7 8" id="KW-0173">Coenzyme A biosynthesis</keyword>
<keyword evidence="5 8" id="KW-0418">Kinase</keyword>
<dbReference type="PATRIC" id="fig|1423718.3.peg.1558"/>
<evidence type="ECO:0000256" key="6">
    <source>
        <dbReference type="ARBA" id="ARBA00022840"/>
    </source>
</evidence>
<evidence type="ECO:0000256" key="7">
    <source>
        <dbReference type="ARBA" id="ARBA00022993"/>
    </source>
</evidence>
<dbReference type="EC" id="2.7.1.24" evidence="8 9"/>
<comment type="similarity">
    <text evidence="1 8">Belongs to the CoaE family.</text>
</comment>
<feature type="binding site" evidence="8">
    <location>
        <begin position="12"/>
        <end position="17"/>
    </location>
    <ligand>
        <name>ATP</name>
        <dbReference type="ChEBI" id="CHEBI:30616"/>
    </ligand>
</feature>
<name>A0A0R2AHI0_9LACO</name>
<comment type="caution">
    <text evidence="10">The sequence shown here is derived from an EMBL/GenBank/DDBJ whole genome shotgun (WGS) entry which is preliminary data.</text>
</comment>
<dbReference type="PANTHER" id="PTHR10695">
    <property type="entry name" value="DEPHOSPHO-COA KINASE-RELATED"/>
    <property type="match status" value="1"/>
</dbReference>
<protein>
    <recommendedName>
        <fullName evidence="8 9">Dephospho-CoA kinase</fullName>
        <ecNumber evidence="8 9">2.7.1.24</ecNumber>
    </recommendedName>
    <alternativeName>
        <fullName evidence="8">Dephosphocoenzyme A kinase</fullName>
    </alternativeName>
</protein>
<comment type="subcellular location">
    <subcellularLocation>
        <location evidence="8">Cytoplasm</location>
    </subcellularLocation>
</comment>
<keyword evidence="11" id="KW-1185">Reference proteome</keyword>
<dbReference type="InterPro" id="IPR027417">
    <property type="entry name" value="P-loop_NTPase"/>
</dbReference>
<dbReference type="GO" id="GO:0005737">
    <property type="term" value="C:cytoplasm"/>
    <property type="evidence" value="ECO:0007669"/>
    <property type="project" value="UniProtKB-SubCell"/>
</dbReference>
<dbReference type="PANTHER" id="PTHR10695:SF46">
    <property type="entry name" value="BIFUNCTIONAL COENZYME A SYNTHASE-RELATED"/>
    <property type="match status" value="1"/>
</dbReference>
<keyword evidence="3 8" id="KW-0808">Transferase</keyword>
<dbReference type="GO" id="GO:0005524">
    <property type="term" value="F:ATP binding"/>
    <property type="evidence" value="ECO:0007669"/>
    <property type="project" value="UniProtKB-UniRule"/>
</dbReference>
<gene>
    <name evidence="8" type="primary">coaE</name>
    <name evidence="10" type="ORF">FC14_GL001493</name>
</gene>
<dbReference type="FunFam" id="3.40.50.300:FF:000991">
    <property type="entry name" value="Dephospho-CoA kinase"/>
    <property type="match status" value="1"/>
</dbReference>
<evidence type="ECO:0000256" key="3">
    <source>
        <dbReference type="ARBA" id="ARBA00022679"/>
    </source>
</evidence>
<evidence type="ECO:0000256" key="1">
    <source>
        <dbReference type="ARBA" id="ARBA00009018"/>
    </source>
</evidence>
<dbReference type="AlphaFoldDB" id="A0A0R2AHI0"/>
<comment type="pathway">
    <text evidence="8">Cofactor biosynthesis; coenzyme A biosynthesis; CoA from (R)-pantothenate: step 5/5.</text>
</comment>
<evidence type="ECO:0000313" key="10">
    <source>
        <dbReference type="EMBL" id="KRM65140.1"/>
    </source>
</evidence>
<dbReference type="UniPathway" id="UPA00241">
    <property type="reaction ID" value="UER00356"/>
</dbReference>
<dbReference type="HAMAP" id="MF_00376">
    <property type="entry name" value="Dephospho_CoA_kinase"/>
    <property type="match status" value="1"/>
</dbReference>
<organism evidence="10 11">
    <name type="scientific">Ligilactobacillus agilis DSM 20509</name>
    <dbReference type="NCBI Taxonomy" id="1423718"/>
    <lineage>
        <taxon>Bacteria</taxon>
        <taxon>Bacillati</taxon>
        <taxon>Bacillota</taxon>
        <taxon>Bacilli</taxon>
        <taxon>Lactobacillales</taxon>
        <taxon>Lactobacillaceae</taxon>
        <taxon>Ligilactobacillus</taxon>
    </lineage>
</organism>
<dbReference type="EMBL" id="AYYP01000019">
    <property type="protein sequence ID" value="KRM65140.1"/>
    <property type="molecule type" value="Genomic_DNA"/>
</dbReference>
<dbReference type="PROSITE" id="PS51219">
    <property type="entry name" value="DPCK"/>
    <property type="match status" value="1"/>
</dbReference>
<sequence>MTYILGLTGGIASGKSTVSAYLAQNGALIIDADLIARQVVAKKSSGLKQIVAKFGGEILTASGELDRKKLGKLVFSNRELLKALTDITGPLIRAEILREIEAAKKAQVKLVVLDIPLLFETGYQTLCDKVMVVTIPSKLQLERVMKRDNLSAAEARKRIANQLPASKRNELADVLIDNSKSVAETYQQVLKWLKIEALC</sequence>
<dbReference type="SUPFAM" id="SSF52540">
    <property type="entry name" value="P-loop containing nucleoside triphosphate hydrolases"/>
    <property type="match status" value="1"/>
</dbReference>
<evidence type="ECO:0000313" key="11">
    <source>
        <dbReference type="Proteomes" id="UP000051008"/>
    </source>
</evidence>
<comment type="catalytic activity">
    <reaction evidence="8">
        <text>3'-dephospho-CoA + ATP = ADP + CoA + H(+)</text>
        <dbReference type="Rhea" id="RHEA:18245"/>
        <dbReference type="ChEBI" id="CHEBI:15378"/>
        <dbReference type="ChEBI" id="CHEBI:30616"/>
        <dbReference type="ChEBI" id="CHEBI:57287"/>
        <dbReference type="ChEBI" id="CHEBI:57328"/>
        <dbReference type="ChEBI" id="CHEBI:456216"/>
        <dbReference type="EC" id="2.7.1.24"/>
    </reaction>
</comment>
<evidence type="ECO:0000256" key="9">
    <source>
        <dbReference type="NCBIfam" id="TIGR00152"/>
    </source>
</evidence>
<dbReference type="Gene3D" id="3.40.50.300">
    <property type="entry name" value="P-loop containing nucleotide triphosphate hydrolases"/>
    <property type="match status" value="1"/>
</dbReference>
<dbReference type="RefSeq" id="WP_056976393.1">
    <property type="nucleotide sequence ID" value="NZ_AYYP01000019.1"/>
</dbReference>
<dbReference type="NCBIfam" id="TIGR00152">
    <property type="entry name" value="dephospho-CoA kinase"/>
    <property type="match status" value="1"/>
</dbReference>
<keyword evidence="4 8" id="KW-0547">Nucleotide-binding</keyword>
<dbReference type="GO" id="GO:0004140">
    <property type="term" value="F:dephospho-CoA kinase activity"/>
    <property type="evidence" value="ECO:0007669"/>
    <property type="project" value="UniProtKB-UniRule"/>
</dbReference>
<dbReference type="CDD" id="cd02022">
    <property type="entry name" value="DPCK"/>
    <property type="match status" value="1"/>
</dbReference>
<keyword evidence="6 8" id="KW-0067">ATP-binding</keyword>